<dbReference type="FunFam" id="2.60.40.10:FF:000463">
    <property type="entry name" value="Immunoglobulin heavy constant gamma 1"/>
    <property type="match status" value="1"/>
</dbReference>
<dbReference type="SMART" id="SM00406">
    <property type="entry name" value="IGv"/>
    <property type="match status" value="1"/>
</dbReference>
<keyword evidence="5" id="KW-0393">Immunoglobulin domain</keyword>
<evidence type="ECO:0000256" key="1">
    <source>
        <dbReference type="ARBA" id="ARBA00022859"/>
    </source>
</evidence>
<dbReference type="InterPro" id="IPR003597">
    <property type="entry name" value="Ig_C1-set"/>
</dbReference>
<feature type="domain" description="Ig-like" evidence="8">
    <location>
        <begin position="360"/>
        <end position="461"/>
    </location>
</feature>
<dbReference type="AlphaFoldDB" id="K9IL19"/>
<protein>
    <submittedName>
        <fullName evidence="9">Putative secreted protein</fullName>
    </submittedName>
</protein>
<evidence type="ECO:0000313" key="9">
    <source>
        <dbReference type="EMBL" id="JAA48035.1"/>
    </source>
</evidence>
<sequence>MDWSWRALFLVAVATGVHSQVQLVQSGAELRKPGASVEVSCRASGYIFTSYALLWVRQSPAGALQYLGWINTDTGKPTYAQGFSERFVFSMDTSVSTGFLQINGLKSEDTGVYFCARDIGALYYCDGGSCLLFEYWGQGTLVTVSSVDPNSLRSFPLSLQSTDSDGHVVIGCMVQDFFPPESVNVTWDHKGKGTSVMNFPPVHVAGGLYTMSSQLTLPADQCPAKGTQKCHVQHNSSPSQTVDVPCSTVCNVCCQPQLTLHRPALEDLLLGSNANITCTLSGLQDPKGATFTWKPTGGKEAVEGTTELDSFGCYSVSSILPGCAELWNHGDTFSCTATHPESKSPLTTTITKTSGSLLPPQVHLLPPPSEELALNEMVTLTCLVRAFSPSDVLVLWRHGDQELPREKYLTWSPLQEDVQGTTFTVTSVLRVEAEQWKNGDNFSCMVGHEALPRNFTQKTIDRLADCQGPLSWVVMDLPQEDLEEDTPGASLWPTTVTLLTLFLLSLFYSTALTVTSIRGPPGSREGPQY</sequence>
<dbReference type="InterPro" id="IPR013151">
    <property type="entry name" value="Immunoglobulin_dom"/>
</dbReference>
<dbReference type="CDD" id="cd04986">
    <property type="entry name" value="IgC1_CH2_IgA"/>
    <property type="match status" value="1"/>
</dbReference>
<feature type="domain" description="Ig-like" evidence="8">
    <location>
        <begin position="19"/>
        <end position="115"/>
    </location>
</feature>
<feature type="chain" id="PRO_5003930794" evidence="7">
    <location>
        <begin position="20"/>
        <end position="529"/>
    </location>
</feature>
<keyword evidence="4" id="KW-0325">Glycoprotein</keyword>
<dbReference type="PROSITE" id="PS00290">
    <property type="entry name" value="IG_MHC"/>
    <property type="match status" value="2"/>
</dbReference>
<dbReference type="GO" id="GO:0002250">
    <property type="term" value="P:adaptive immune response"/>
    <property type="evidence" value="ECO:0007669"/>
    <property type="project" value="UniProtKB-KW"/>
</dbReference>
<dbReference type="GO" id="GO:0019814">
    <property type="term" value="C:immunoglobulin complex"/>
    <property type="evidence" value="ECO:0007669"/>
    <property type="project" value="UniProtKB-KW"/>
</dbReference>
<dbReference type="FunFam" id="2.60.40.10:FF:000998">
    <property type="entry name" value="Immunoglobulin heavy constant epsilon"/>
    <property type="match status" value="1"/>
</dbReference>
<keyword evidence="1" id="KW-0391">Immunity</keyword>
<dbReference type="PROSITE" id="PS50835">
    <property type="entry name" value="IG_LIKE"/>
    <property type="match status" value="4"/>
</dbReference>
<name>K9IL19_DESRO</name>
<accession>K9IL19</accession>
<feature type="domain" description="Ig-like" evidence="8">
    <location>
        <begin position="149"/>
        <end position="243"/>
    </location>
</feature>
<dbReference type="GO" id="GO:0005576">
    <property type="term" value="C:extracellular region"/>
    <property type="evidence" value="ECO:0007669"/>
    <property type="project" value="UniProtKB-ARBA"/>
</dbReference>
<dbReference type="Pfam" id="PF00047">
    <property type="entry name" value="ig"/>
    <property type="match status" value="1"/>
</dbReference>
<dbReference type="InterPro" id="IPR003006">
    <property type="entry name" value="Ig/MHC_CS"/>
</dbReference>
<dbReference type="InterPro" id="IPR007110">
    <property type="entry name" value="Ig-like_dom"/>
</dbReference>
<dbReference type="SMART" id="SM00407">
    <property type="entry name" value="IGc1"/>
    <property type="match status" value="3"/>
</dbReference>
<feature type="domain" description="Ig-like" evidence="8">
    <location>
        <begin position="256"/>
        <end position="351"/>
    </location>
</feature>
<evidence type="ECO:0000256" key="5">
    <source>
        <dbReference type="ARBA" id="ARBA00023319"/>
    </source>
</evidence>
<dbReference type="EMBL" id="GABZ01005490">
    <property type="protein sequence ID" value="JAA48035.1"/>
    <property type="molecule type" value="mRNA"/>
</dbReference>
<proteinExistence type="evidence at transcript level"/>
<evidence type="ECO:0000259" key="8">
    <source>
        <dbReference type="PROSITE" id="PS50835"/>
    </source>
</evidence>
<evidence type="ECO:0000256" key="4">
    <source>
        <dbReference type="ARBA" id="ARBA00023180"/>
    </source>
</evidence>
<keyword evidence="7" id="KW-0732">Signal</keyword>
<dbReference type="InterPro" id="IPR013783">
    <property type="entry name" value="Ig-like_fold"/>
</dbReference>
<dbReference type="GO" id="GO:0005886">
    <property type="term" value="C:plasma membrane"/>
    <property type="evidence" value="ECO:0007669"/>
    <property type="project" value="UniProtKB-ARBA"/>
</dbReference>
<evidence type="ECO:0000256" key="3">
    <source>
        <dbReference type="ARBA" id="ARBA00023157"/>
    </source>
</evidence>
<dbReference type="Pfam" id="PF07686">
    <property type="entry name" value="V-set"/>
    <property type="match status" value="1"/>
</dbReference>
<dbReference type="Pfam" id="PF07654">
    <property type="entry name" value="C1-set"/>
    <property type="match status" value="2"/>
</dbReference>
<organism evidence="9">
    <name type="scientific">Desmodus rotundus</name>
    <name type="common">Vampire bat</name>
    <dbReference type="NCBI Taxonomy" id="9430"/>
    <lineage>
        <taxon>Eukaryota</taxon>
        <taxon>Metazoa</taxon>
        <taxon>Chordata</taxon>
        <taxon>Craniata</taxon>
        <taxon>Vertebrata</taxon>
        <taxon>Euteleostomi</taxon>
        <taxon>Mammalia</taxon>
        <taxon>Eutheria</taxon>
        <taxon>Laurasiatheria</taxon>
        <taxon>Chiroptera</taxon>
        <taxon>Yangochiroptera</taxon>
        <taxon>Phyllostomidae</taxon>
        <taxon>Desmodontinae</taxon>
        <taxon>Desmodus</taxon>
    </lineage>
</organism>
<dbReference type="InterPro" id="IPR003599">
    <property type="entry name" value="Ig_sub"/>
</dbReference>
<dbReference type="InterPro" id="IPR013106">
    <property type="entry name" value="Ig_V-set"/>
</dbReference>
<dbReference type="FunFam" id="2.60.40.10:FF:002016">
    <property type="entry name" value="Immunoglobulin heavy constant alpha 2"/>
    <property type="match status" value="1"/>
</dbReference>
<keyword evidence="6" id="KW-1280">Immunoglobulin</keyword>
<reference evidence="9" key="1">
    <citation type="submission" date="2012-11" db="EMBL/GenBank/DDBJ databases">
        <title>The Vampirome: Transcriptome and Proteome Analysis of the Submandibular and Accessory Glands of the Vampire Bat and Vector of Human Rabies, Desmodus rotundus.</title>
        <authorList>
            <person name="Francischetti I.M.B."/>
            <person name="Assumpcao T.C.F."/>
            <person name="Ma D."/>
            <person name="Vicente E.C."/>
            <person name="Ribeiro J.M.C."/>
        </authorList>
    </citation>
    <scope>NUCLEOTIDE SEQUENCE</scope>
    <source>
        <tissue evidence="9">Salivary gland</tissue>
    </source>
</reference>
<keyword evidence="2" id="KW-1064">Adaptive immunity</keyword>
<dbReference type="InterPro" id="IPR050380">
    <property type="entry name" value="Immune_Resp_Modulators"/>
</dbReference>
<dbReference type="SMART" id="SM00409">
    <property type="entry name" value="IG"/>
    <property type="match status" value="3"/>
</dbReference>
<dbReference type="PANTHER" id="PTHR23411">
    <property type="entry name" value="TAPASIN"/>
    <property type="match status" value="1"/>
</dbReference>
<dbReference type="CDD" id="cd05768">
    <property type="entry name" value="IgC1_CH3_IgAGD_CH4_IgAEM"/>
    <property type="match status" value="1"/>
</dbReference>
<dbReference type="FunFam" id="2.60.40.10:FF:000556">
    <property type="entry name" value="Immunoglobulin heavy variable 7-81 (non-functional)"/>
    <property type="match status" value="1"/>
</dbReference>
<dbReference type="SUPFAM" id="SSF48726">
    <property type="entry name" value="Immunoglobulin"/>
    <property type="match status" value="4"/>
</dbReference>
<dbReference type="Gene3D" id="2.60.40.10">
    <property type="entry name" value="Immunoglobulins"/>
    <property type="match status" value="4"/>
</dbReference>
<keyword evidence="3" id="KW-1015">Disulfide bond</keyword>
<evidence type="ECO:0000256" key="7">
    <source>
        <dbReference type="SAM" id="SignalP"/>
    </source>
</evidence>
<feature type="signal peptide" evidence="7">
    <location>
        <begin position="1"/>
        <end position="19"/>
    </location>
</feature>
<dbReference type="InterPro" id="IPR036179">
    <property type="entry name" value="Ig-like_dom_sf"/>
</dbReference>
<evidence type="ECO:0000256" key="6">
    <source>
        <dbReference type="ARBA" id="ARBA00043265"/>
    </source>
</evidence>
<evidence type="ECO:0000256" key="2">
    <source>
        <dbReference type="ARBA" id="ARBA00023130"/>
    </source>
</evidence>